<feature type="domain" description="Choice-of-anchor A" evidence="4">
    <location>
        <begin position="40"/>
        <end position="294"/>
    </location>
</feature>
<accession>A0ABW2JRK5</accession>
<evidence type="ECO:0000313" key="5">
    <source>
        <dbReference type="EMBL" id="MFC7308225.1"/>
    </source>
</evidence>
<evidence type="ECO:0000259" key="4">
    <source>
        <dbReference type="Pfam" id="PF20597"/>
    </source>
</evidence>
<dbReference type="NCBIfam" id="TIGR04215">
    <property type="entry name" value="choice_anch_A"/>
    <property type="match status" value="1"/>
</dbReference>
<feature type="region of interest" description="Disordered" evidence="1">
    <location>
        <begin position="286"/>
        <end position="389"/>
    </location>
</feature>
<dbReference type="RefSeq" id="WP_381836013.1">
    <property type="nucleotide sequence ID" value="NZ_JBHTCF010000014.1"/>
</dbReference>
<name>A0ABW2JRK5_9ACTN</name>
<keyword evidence="2" id="KW-1133">Transmembrane helix</keyword>
<dbReference type="Pfam" id="PF20597">
    <property type="entry name" value="pAdhesive_15"/>
    <property type="match status" value="1"/>
</dbReference>
<evidence type="ECO:0000313" key="6">
    <source>
        <dbReference type="Proteomes" id="UP001596523"/>
    </source>
</evidence>
<sequence length="414" mass="41255">MRISASAAAFALAGSLVLAGASGAAATSQPSQSCATGNLLGTAGHYNEFVEGDALRAPDSEGAVAIGGDADFTGGFSVGGRLASTASLPGGASLVVGGTLTSGEKAYTVLEHGNGVYGGLTGRDVEVKDRGATAGQGKSPVDFAAEFAKLRALSNKLTANQANGTVQLSGSGQATRLALTGKQPGLNVFTVDGAQLQRAKHIVISAPEGATVLVNVTGGAYDQATAATYRIDGRAGRLLWNFPTATKVTKHSHNAWPGTVLAPNAAVDLGDGGPVNGTVIAKSLRGTGSAETHHHPFTGCLTKPAGDETTQPSNPEQEQQPNQDDSTAAPTAPGHPDEQTPATDKDSAAPAPVQDSSSPSPAGHTSGPDDHSKPAGLLALTGGNVGPLAGMGAAVVTLGAGFLYMARRRATPSK</sequence>
<dbReference type="Proteomes" id="UP001596523">
    <property type="component" value="Unassembled WGS sequence"/>
</dbReference>
<gene>
    <name evidence="5" type="ORF">ACFQVC_28895</name>
</gene>
<keyword evidence="6" id="KW-1185">Reference proteome</keyword>
<dbReference type="InterPro" id="IPR026588">
    <property type="entry name" value="Choice_anch_A"/>
</dbReference>
<keyword evidence="2" id="KW-0472">Membrane</keyword>
<proteinExistence type="predicted"/>
<dbReference type="EMBL" id="JBHTCF010000014">
    <property type="protein sequence ID" value="MFC7308225.1"/>
    <property type="molecule type" value="Genomic_DNA"/>
</dbReference>
<comment type="caution">
    <text evidence="5">The sequence shown here is derived from an EMBL/GenBank/DDBJ whole genome shotgun (WGS) entry which is preliminary data.</text>
</comment>
<feature type="signal peptide" evidence="3">
    <location>
        <begin position="1"/>
        <end position="26"/>
    </location>
</feature>
<feature type="compositionally biased region" description="Low complexity" evidence="1">
    <location>
        <begin position="308"/>
        <end position="326"/>
    </location>
</feature>
<evidence type="ECO:0000256" key="2">
    <source>
        <dbReference type="SAM" id="Phobius"/>
    </source>
</evidence>
<feature type="transmembrane region" description="Helical" evidence="2">
    <location>
        <begin position="388"/>
        <end position="406"/>
    </location>
</feature>
<reference evidence="6" key="1">
    <citation type="journal article" date="2019" name="Int. J. Syst. Evol. Microbiol.">
        <title>The Global Catalogue of Microorganisms (GCM) 10K type strain sequencing project: providing services to taxonomists for standard genome sequencing and annotation.</title>
        <authorList>
            <consortium name="The Broad Institute Genomics Platform"/>
            <consortium name="The Broad Institute Genome Sequencing Center for Infectious Disease"/>
            <person name="Wu L."/>
            <person name="Ma J."/>
        </authorList>
    </citation>
    <scope>NUCLEOTIDE SEQUENCE [LARGE SCALE GENOMIC DNA]</scope>
    <source>
        <strain evidence="6">SYNS20</strain>
    </source>
</reference>
<organism evidence="5 6">
    <name type="scientific">Streptomyces monticola</name>
    <dbReference type="NCBI Taxonomy" id="2666263"/>
    <lineage>
        <taxon>Bacteria</taxon>
        <taxon>Bacillati</taxon>
        <taxon>Actinomycetota</taxon>
        <taxon>Actinomycetes</taxon>
        <taxon>Kitasatosporales</taxon>
        <taxon>Streptomycetaceae</taxon>
        <taxon>Streptomyces</taxon>
    </lineage>
</organism>
<feature type="chain" id="PRO_5045142829" evidence="3">
    <location>
        <begin position="27"/>
        <end position="414"/>
    </location>
</feature>
<feature type="compositionally biased region" description="Basic and acidic residues" evidence="1">
    <location>
        <begin position="335"/>
        <end position="347"/>
    </location>
</feature>
<protein>
    <submittedName>
        <fullName evidence="5">Choice-of-anchor A family protein</fullName>
    </submittedName>
</protein>
<evidence type="ECO:0000256" key="3">
    <source>
        <dbReference type="SAM" id="SignalP"/>
    </source>
</evidence>
<keyword evidence="3" id="KW-0732">Signal</keyword>
<keyword evidence="2" id="KW-0812">Transmembrane</keyword>
<evidence type="ECO:0000256" key="1">
    <source>
        <dbReference type="SAM" id="MobiDB-lite"/>
    </source>
</evidence>